<sequence length="84" mass="9761">MVVADICKRWKYRDPAITFDQFSKIASAIARYVMRYFPVASMVHVEDERKHWCPDGVHLNEAGVEEFMNSLRLKLGKILKAADF</sequence>
<keyword evidence="2" id="KW-1185">Reference proteome</keyword>
<comment type="caution">
    <text evidence="1">The sequence shown here is derived from an EMBL/GenBank/DDBJ whole genome shotgun (WGS) entry which is preliminary data.</text>
</comment>
<evidence type="ECO:0000313" key="2">
    <source>
        <dbReference type="Proteomes" id="UP000828390"/>
    </source>
</evidence>
<gene>
    <name evidence="1" type="ORF">DPMN_076191</name>
</gene>
<reference evidence="1" key="2">
    <citation type="submission" date="2020-11" db="EMBL/GenBank/DDBJ databases">
        <authorList>
            <person name="McCartney M.A."/>
            <person name="Auch B."/>
            <person name="Kono T."/>
            <person name="Mallez S."/>
            <person name="Becker A."/>
            <person name="Gohl D.M."/>
            <person name="Silverstein K.A.T."/>
            <person name="Koren S."/>
            <person name="Bechman K.B."/>
            <person name="Herman A."/>
            <person name="Abrahante J.E."/>
            <person name="Garbe J."/>
        </authorList>
    </citation>
    <scope>NUCLEOTIDE SEQUENCE</scope>
    <source>
        <strain evidence="1">Duluth1</strain>
        <tissue evidence="1">Whole animal</tissue>
    </source>
</reference>
<organism evidence="1 2">
    <name type="scientific">Dreissena polymorpha</name>
    <name type="common">Zebra mussel</name>
    <name type="synonym">Mytilus polymorpha</name>
    <dbReference type="NCBI Taxonomy" id="45954"/>
    <lineage>
        <taxon>Eukaryota</taxon>
        <taxon>Metazoa</taxon>
        <taxon>Spiralia</taxon>
        <taxon>Lophotrochozoa</taxon>
        <taxon>Mollusca</taxon>
        <taxon>Bivalvia</taxon>
        <taxon>Autobranchia</taxon>
        <taxon>Heteroconchia</taxon>
        <taxon>Euheterodonta</taxon>
        <taxon>Imparidentia</taxon>
        <taxon>Neoheterodontei</taxon>
        <taxon>Myida</taxon>
        <taxon>Dreissenoidea</taxon>
        <taxon>Dreissenidae</taxon>
        <taxon>Dreissena</taxon>
    </lineage>
</organism>
<reference evidence="1" key="1">
    <citation type="journal article" date="2019" name="bioRxiv">
        <title>The Genome of the Zebra Mussel, Dreissena polymorpha: A Resource for Invasive Species Research.</title>
        <authorList>
            <person name="McCartney M.A."/>
            <person name="Auch B."/>
            <person name="Kono T."/>
            <person name="Mallez S."/>
            <person name="Zhang Y."/>
            <person name="Obille A."/>
            <person name="Becker A."/>
            <person name="Abrahante J.E."/>
            <person name="Garbe J."/>
            <person name="Badalamenti J.P."/>
            <person name="Herman A."/>
            <person name="Mangelson H."/>
            <person name="Liachko I."/>
            <person name="Sullivan S."/>
            <person name="Sone E.D."/>
            <person name="Koren S."/>
            <person name="Silverstein K.A.T."/>
            <person name="Beckman K.B."/>
            <person name="Gohl D.M."/>
        </authorList>
    </citation>
    <scope>NUCLEOTIDE SEQUENCE</scope>
    <source>
        <strain evidence="1">Duluth1</strain>
        <tissue evidence="1">Whole animal</tissue>
    </source>
</reference>
<dbReference type="Proteomes" id="UP000828390">
    <property type="component" value="Unassembled WGS sequence"/>
</dbReference>
<evidence type="ECO:0000313" key="1">
    <source>
        <dbReference type="EMBL" id="KAH3701208.1"/>
    </source>
</evidence>
<accession>A0A9D4BN68</accession>
<dbReference type="EMBL" id="JAIWYP010000015">
    <property type="protein sequence ID" value="KAH3701208.1"/>
    <property type="molecule type" value="Genomic_DNA"/>
</dbReference>
<dbReference type="AlphaFoldDB" id="A0A9D4BN68"/>
<name>A0A9D4BN68_DREPO</name>
<protein>
    <submittedName>
        <fullName evidence="1">Uncharacterized protein</fullName>
    </submittedName>
</protein>
<proteinExistence type="predicted"/>